<proteinExistence type="predicted"/>
<evidence type="ECO:0000313" key="2">
    <source>
        <dbReference type="Proteomes" id="UP000828941"/>
    </source>
</evidence>
<accession>A0ACB9LZ49</accession>
<reference evidence="1 2" key="1">
    <citation type="journal article" date="2022" name="DNA Res.">
        <title>Chromosomal-level genome assembly of the orchid tree Bauhinia variegata (Leguminosae; Cercidoideae) supports the allotetraploid origin hypothesis of Bauhinia.</title>
        <authorList>
            <person name="Zhong Y."/>
            <person name="Chen Y."/>
            <person name="Zheng D."/>
            <person name="Pang J."/>
            <person name="Liu Y."/>
            <person name="Luo S."/>
            <person name="Meng S."/>
            <person name="Qian L."/>
            <person name="Wei D."/>
            <person name="Dai S."/>
            <person name="Zhou R."/>
        </authorList>
    </citation>
    <scope>NUCLEOTIDE SEQUENCE [LARGE SCALE GENOMIC DNA]</scope>
    <source>
        <strain evidence="1">BV-YZ2020</strain>
    </source>
</reference>
<protein>
    <submittedName>
        <fullName evidence="1">Uncharacterized protein</fullName>
    </submittedName>
</protein>
<organism evidence="1 2">
    <name type="scientific">Bauhinia variegata</name>
    <name type="common">Purple orchid tree</name>
    <name type="synonym">Phanera variegata</name>
    <dbReference type="NCBI Taxonomy" id="167791"/>
    <lineage>
        <taxon>Eukaryota</taxon>
        <taxon>Viridiplantae</taxon>
        <taxon>Streptophyta</taxon>
        <taxon>Embryophyta</taxon>
        <taxon>Tracheophyta</taxon>
        <taxon>Spermatophyta</taxon>
        <taxon>Magnoliopsida</taxon>
        <taxon>eudicotyledons</taxon>
        <taxon>Gunneridae</taxon>
        <taxon>Pentapetalae</taxon>
        <taxon>rosids</taxon>
        <taxon>fabids</taxon>
        <taxon>Fabales</taxon>
        <taxon>Fabaceae</taxon>
        <taxon>Cercidoideae</taxon>
        <taxon>Cercideae</taxon>
        <taxon>Bauhiniinae</taxon>
        <taxon>Bauhinia</taxon>
    </lineage>
</organism>
<dbReference type="Proteomes" id="UP000828941">
    <property type="component" value="Chromosome 10"/>
</dbReference>
<comment type="caution">
    <text evidence="1">The sequence shown here is derived from an EMBL/GenBank/DDBJ whole genome shotgun (WGS) entry which is preliminary data.</text>
</comment>
<sequence length="90" mass="9551">MQHCFIAGSLESTIPRNLPSTHSFNESKSTPGPHCLLSGSHGIPACAAALIKPGYSRVGVPYTSNFPWLVNVGKSPPIAYFPSCPSLILQ</sequence>
<evidence type="ECO:0000313" key="1">
    <source>
        <dbReference type="EMBL" id="KAI4316205.1"/>
    </source>
</evidence>
<dbReference type="EMBL" id="CM039435">
    <property type="protein sequence ID" value="KAI4316205.1"/>
    <property type="molecule type" value="Genomic_DNA"/>
</dbReference>
<keyword evidence="2" id="KW-1185">Reference proteome</keyword>
<name>A0ACB9LZ49_BAUVA</name>
<gene>
    <name evidence="1" type="ORF">L6164_024207</name>
</gene>